<evidence type="ECO:0000313" key="1">
    <source>
        <dbReference type="EMBL" id="GGR48216.1"/>
    </source>
</evidence>
<name>A0AAV4KT17_9ACTN</name>
<proteinExistence type="predicted"/>
<evidence type="ECO:0000313" key="2">
    <source>
        <dbReference type="Proteomes" id="UP000642014"/>
    </source>
</evidence>
<dbReference type="EMBL" id="BMSJ01000014">
    <property type="protein sequence ID" value="GGR48216.1"/>
    <property type="molecule type" value="Genomic_DNA"/>
</dbReference>
<organism evidence="1 2">
    <name type="scientific">Streptomyces cinereoruber</name>
    <dbReference type="NCBI Taxonomy" id="67260"/>
    <lineage>
        <taxon>Bacteria</taxon>
        <taxon>Bacillati</taxon>
        <taxon>Actinomycetota</taxon>
        <taxon>Actinomycetes</taxon>
        <taxon>Kitasatosporales</taxon>
        <taxon>Streptomycetaceae</taxon>
        <taxon>Streptomyces</taxon>
    </lineage>
</organism>
<dbReference type="InterPro" id="IPR045775">
    <property type="entry name" value="DUF6207"/>
</dbReference>
<comment type="caution">
    <text evidence="1">The sequence shown here is derived from an EMBL/GenBank/DDBJ whole genome shotgun (WGS) entry which is preliminary data.</text>
</comment>
<gene>
    <name evidence="1" type="ORF">GCM10010497_59540</name>
</gene>
<dbReference type="Pfam" id="PF19711">
    <property type="entry name" value="DUF6207"/>
    <property type="match status" value="1"/>
</dbReference>
<reference evidence="1 2" key="1">
    <citation type="journal article" date="2014" name="Int. J. Syst. Evol. Microbiol.">
        <title>Complete genome sequence of Corynebacterium casei LMG S-19264T (=DSM 44701T), isolated from a smear-ripened cheese.</title>
        <authorList>
            <consortium name="US DOE Joint Genome Institute (JGI-PGF)"/>
            <person name="Walter F."/>
            <person name="Albersmeier A."/>
            <person name="Kalinowski J."/>
            <person name="Ruckert C."/>
        </authorList>
    </citation>
    <scope>NUCLEOTIDE SEQUENCE [LARGE SCALE GENOMIC DNA]</scope>
    <source>
        <strain evidence="1 2">JCM 4205</strain>
    </source>
</reference>
<dbReference type="AlphaFoldDB" id="A0AAV4KT17"/>
<protein>
    <submittedName>
        <fullName evidence="1">Uncharacterized protein</fullName>
    </submittedName>
</protein>
<sequence length="84" mass="9154">MLLPVWRTSPLAAAVVEGMRIDEEHIAEPGLVVLDVTAADEETARAVMDGLQQKWATSGVTPVWRVPGEAGVRARVHVDTRRPD</sequence>
<accession>A0AAV4KT17</accession>
<dbReference type="RefSeq" id="WP_381440822.1">
    <property type="nucleotide sequence ID" value="NZ_JBHUZY010000064.1"/>
</dbReference>
<dbReference type="Proteomes" id="UP000642014">
    <property type="component" value="Unassembled WGS sequence"/>
</dbReference>